<evidence type="ECO:0000313" key="3">
    <source>
        <dbReference type="Proteomes" id="UP000294933"/>
    </source>
</evidence>
<dbReference type="VEuPathDB" id="FungiDB:BD410DRAFT_833860"/>
<protein>
    <submittedName>
        <fullName evidence="2">Uncharacterized protein</fullName>
    </submittedName>
</protein>
<gene>
    <name evidence="2" type="ORF">BD410DRAFT_833860</name>
</gene>
<evidence type="ECO:0000313" key="2">
    <source>
        <dbReference type="EMBL" id="TDL29576.1"/>
    </source>
</evidence>
<accession>A0A4R5XGP3</accession>
<proteinExistence type="predicted"/>
<name>A0A4R5XGP3_9AGAM</name>
<organism evidence="2 3">
    <name type="scientific">Rickenella mellea</name>
    <dbReference type="NCBI Taxonomy" id="50990"/>
    <lineage>
        <taxon>Eukaryota</taxon>
        <taxon>Fungi</taxon>
        <taxon>Dikarya</taxon>
        <taxon>Basidiomycota</taxon>
        <taxon>Agaricomycotina</taxon>
        <taxon>Agaricomycetes</taxon>
        <taxon>Hymenochaetales</taxon>
        <taxon>Rickenellaceae</taxon>
        <taxon>Rickenella</taxon>
    </lineage>
</organism>
<reference evidence="2 3" key="1">
    <citation type="submission" date="2018-06" db="EMBL/GenBank/DDBJ databases">
        <title>A transcriptomic atlas of mushroom development highlights an independent origin of complex multicellularity.</title>
        <authorList>
            <consortium name="DOE Joint Genome Institute"/>
            <person name="Krizsan K."/>
            <person name="Almasi E."/>
            <person name="Merenyi Z."/>
            <person name="Sahu N."/>
            <person name="Viragh M."/>
            <person name="Koszo T."/>
            <person name="Mondo S."/>
            <person name="Kiss B."/>
            <person name="Balint B."/>
            <person name="Kues U."/>
            <person name="Barry K."/>
            <person name="Hegedus J.C."/>
            <person name="Henrissat B."/>
            <person name="Johnson J."/>
            <person name="Lipzen A."/>
            <person name="Ohm R."/>
            <person name="Nagy I."/>
            <person name="Pangilinan J."/>
            <person name="Yan J."/>
            <person name="Xiong Y."/>
            <person name="Grigoriev I.V."/>
            <person name="Hibbett D.S."/>
            <person name="Nagy L.G."/>
        </authorList>
    </citation>
    <scope>NUCLEOTIDE SEQUENCE [LARGE SCALE GENOMIC DNA]</scope>
    <source>
        <strain evidence="2 3">SZMC22713</strain>
    </source>
</reference>
<dbReference type="Proteomes" id="UP000294933">
    <property type="component" value="Unassembled WGS sequence"/>
</dbReference>
<sequence length="212" mass="23142">MPEMKPTRLGRYRINTPRSSKPDEGPKPSLPQIVVSTDACETPEGADSHRATLEPSSAVSAASGSRPLNRRRATLPACFGPRVVSLLSHIPSPSNKTRTAVSDTETNPHARQSGCSLDANVTPSRGRPFSMISRPSYQKDDRSEALVQPNDANTHTQRSLVQLFSHTKTGLNLLKPTNILQKPARPTLPPRRTCPYAAPYNVRFPRACKASL</sequence>
<dbReference type="AlphaFoldDB" id="A0A4R5XGP3"/>
<feature type="region of interest" description="Disordered" evidence="1">
    <location>
        <begin position="90"/>
        <end position="129"/>
    </location>
</feature>
<feature type="region of interest" description="Disordered" evidence="1">
    <location>
        <begin position="1"/>
        <end position="68"/>
    </location>
</feature>
<feature type="compositionally biased region" description="Polar residues" evidence="1">
    <location>
        <begin position="91"/>
        <end position="123"/>
    </location>
</feature>
<evidence type="ECO:0000256" key="1">
    <source>
        <dbReference type="SAM" id="MobiDB-lite"/>
    </source>
</evidence>
<feature type="compositionally biased region" description="Polar residues" evidence="1">
    <location>
        <begin position="54"/>
        <end position="63"/>
    </location>
</feature>
<dbReference type="EMBL" id="ML170156">
    <property type="protein sequence ID" value="TDL29576.1"/>
    <property type="molecule type" value="Genomic_DNA"/>
</dbReference>
<keyword evidence="3" id="KW-1185">Reference proteome</keyword>